<comment type="similarity">
    <text evidence="17">Belongs to the NnrD/CARKD family.</text>
</comment>
<comment type="function">
    <text evidence="18">Catalyzes the epimerization of the S- and R-forms of NAD(P)HX, a damaged form of NAD(P)H that is a result of enzymatic or heat-dependent hydration. This is a prerequisite for the S-specific NAD(P)H-hydrate dehydratase to allow the repair of both epimers of NAD(P)HX.</text>
</comment>
<dbReference type="Proteomes" id="UP000326500">
    <property type="component" value="Unassembled WGS sequence"/>
</dbReference>
<evidence type="ECO:0000256" key="11">
    <source>
        <dbReference type="ARBA" id="ARBA00023235"/>
    </source>
</evidence>
<evidence type="ECO:0000256" key="8">
    <source>
        <dbReference type="ARBA" id="ARBA00022857"/>
    </source>
</evidence>
<dbReference type="PANTHER" id="PTHR12592">
    <property type="entry name" value="ATP-DEPENDENT (S)-NAD(P)H-HYDRATE DEHYDRATASE FAMILY MEMBER"/>
    <property type="match status" value="1"/>
</dbReference>
<evidence type="ECO:0000256" key="5">
    <source>
        <dbReference type="ARBA" id="ARBA00022723"/>
    </source>
</evidence>
<evidence type="ECO:0000256" key="7">
    <source>
        <dbReference type="ARBA" id="ARBA00022840"/>
    </source>
</evidence>
<dbReference type="Gene3D" id="3.40.1190.20">
    <property type="match status" value="1"/>
</dbReference>
<dbReference type="SUPFAM" id="SSF64153">
    <property type="entry name" value="YjeF N-terminal domain-like"/>
    <property type="match status" value="1"/>
</dbReference>
<evidence type="ECO:0000256" key="3">
    <source>
        <dbReference type="ARBA" id="ARBA00006001"/>
    </source>
</evidence>
<keyword evidence="9 18" id="KW-0630">Potassium</keyword>
<dbReference type="InterPro" id="IPR029056">
    <property type="entry name" value="Ribokinase-like"/>
</dbReference>
<dbReference type="GO" id="GO:0110051">
    <property type="term" value="P:metabolite repair"/>
    <property type="evidence" value="ECO:0007669"/>
    <property type="project" value="TreeGrafter"/>
</dbReference>
<dbReference type="CDD" id="cd01171">
    <property type="entry name" value="YXKO-related"/>
    <property type="match status" value="1"/>
</dbReference>
<accession>A0A1G9AN83</accession>
<dbReference type="PROSITE" id="PS51383">
    <property type="entry name" value="YJEF_C_3"/>
    <property type="match status" value="1"/>
</dbReference>
<dbReference type="HAMAP" id="MF_01966">
    <property type="entry name" value="NADHX_epimerase"/>
    <property type="match status" value="1"/>
</dbReference>
<organism evidence="22 23">
    <name type="scientific">Methanoculleus thermophilus</name>
    <dbReference type="NCBI Taxonomy" id="2200"/>
    <lineage>
        <taxon>Archaea</taxon>
        <taxon>Methanobacteriati</taxon>
        <taxon>Methanobacteriota</taxon>
        <taxon>Stenosarchaea group</taxon>
        <taxon>Methanomicrobia</taxon>
        <taxon>Methanomicrobiales</taxon>
        <taxon>Methanomicrobiaceae</taxon>
        <taxon>Methanoculleus</taxon>
    </lineage>
</organism>
<feature type="binding site" evidence="17">
    <location>
        <position position="239"/>
    </location>
    <ligand>
        <name>(6S)-NADPHX</name>
        <dbReference type="ChEBI" id="CHEBI:64076"/>
    </ligand>
</feature>
<dbReference type="EMBL" id="FNFT01000006">
    <property type="protein sequence ID" value="SDK28005.1"/>
    <property type="molecule type" value="Genomic_DNA"/>
</dbReference>
<reference evidence="22 23" key="1">
    <citation type="submission" date="2016-10" db="EMBL/GenBank/DDBJ databases">
        <authorList>
            <person name="Varghese N."/>
            <person name="Submissions S."/>
        </authorList>
    </citation>
    <scope>NUCLEOTIDE SEQUENCE [LARGE SCALE GENOMIC DNA]</scope>
    <source>
        <strain evidence="22 23">DSM 2373</strain>
    </source>
</reference>
<dbReference type="PIRSF" id="PIRSF017184">
    <property type="entry name" value="Nnr"/>
    <property type="match status" value="1"/>
</dbReference>
<comment type="cofactor">
    <cofactor evidence="18 19">
        <name>K(+)</name>
        <dbReference type="ChEBI" id="CHEBI:29103"/>
    </cofactor>
    <text evidence="18 19">Binds 1 potassium ion per subunit.</text>
</comment>
<evidence type="ECO:0000256" key="9">
    <source>
        <dbReference type="ARBA" id="ARBA00022958"/>
    </source>
</evidence>
<evidence type="ECO:0000256" key="2">
    <source>
        <dbReference type="ARBA" id="ARBA00000909"/>
    </source>
</evidence>
<evidence type="ECO:0000256" key="17">
    <source>
        <dbReference type="HAMAP-Rule" id="MF_01965"/>
    </source>
</evidence>
<evidence type="ECO:0000259" key="21">
    <source>
        <dbReference type="PROSITE" id="PS51385"/>
    </source>
</evidence>
<dbReference type="InterPro" id="IPR000631">
    <property type="entry name" value="CARKD"/>
</dbReference>
<feature type="binding site" evidence="17">
    <location>
        <position position="342"/>
    </location>
    <ligand>
        <name>(6S)-NADPHX</name>
        <dbReference type="ChEBI" id="CHEBI:64076"/>
    </ligand>
</feature>
<dbReference type="NCBIfam" id="TIGR00196">
    <property type="entry name" value="yjeF_cterm"/>
    <property type="match status" value="1"/>
</dbReference>
<name>A0A1G9AN83_9EURY</name>
<sequence length="467" mass="48506">MTPESMREFLETGIIDAGRMKAVEGNAVALGLPPLLMMESAGRATADAVLSYKPSRVLVLCGRGNNGGDGMVAARYLQHLDAVDVVYPDCGSMTASTTTQLSLLRHCSVSLHPIRCAADIDRLAPLFDSADLIVDAMLGTGISGAVREPFATLVARANASGAPIIAVDVPTPGIRAARILSFHRSKVEGADVVDIGIPLEAEVYTGPGDLTFLPARAPGAHKGAGGEVLVVGGGPYQGAPYIAAMGALRAGADIVRIASPAYIPMPDLIYERLEGSVITADHLETILPLVERADVVVCGMGLGKASHDVVLAIAEAAKRAVFDADALVRPLPTAKETIYTPHGGEFARMTGTDLPSDLIARGRCVKAAATTGTILLKGPVDIISDGVRVRFNRTGAPAMTAGGTGDLLAGITGALFCQLPAFEAASIAAYVCGRAGMRAAEERGNGLIATDMLEYIPDELFRERSPE</sequence>
<proteinExistence type="inferred from homology"/>
<evidence type="ECO:0000313" key="22">
    <source>
        <dbReference type="EMBL" id="SDK28005.1"/>
    </source>
</evidence>
<evidence type="ECO:0000256" key="12">
    <source>
        <dbReference type="ARBA" id="ARBA00023239"/>
    </source>
</evidence>
<feature type="binding site" evidence="18">
    <location>
        <begin position="139"/>
        <end position="145"/>
    </location>
    <ligand>
        <name>(6S)-NADPHX</name>
        <dbReference type="ChEBI" id="CHEBI:64076"/>
    </ligand>
</feature>
<feature type="binding site" evidence="18">
    <location>
        <begin position="65"/>
        <end position="69"/>
    </location>
    <ligand>
        <name>(6S)-NADPHX</name>
        <dbReference type="ChEBI" id="CHEBI:64076"/>
    </ligand>
</feature>
<dbReference type="AlphaFoldDB" id="A0A1G9AN83"/>
<dbReference type="GO" id="GO:0052856">
    <property type="term" value="F:NAD(P)HX epimerase activity"/>
    <property type="evidence" value="ECO:0007669"/>
    <property type="project" value="UniProtKB-UniRule"/>
</dbReference>
<feature type="binding site" evidence="18">
    <location>
        <position position="135"/>
    </location>
    <ligand>
        <name>K(+)</name>
        <dbReference type="ChEBI" id="CHEBI:29103"/>
    </ligand>
</feature>
<comment type="similarity">
    <text evidence="3 19">In the N-terminal section; belongs to the NnrE/AIBP family.</text>
</comment>
<dbReference type="SUPFAM" id="SSF53613">
    <property type="entry name" value="Ribokinase-like"/>
    <property type="match status" value="1"/>
</dbReference>
<dbReference type="GO" id="GO:0046496">
    <property type="term" value="P:nicotinamide nucleotide metabolic process"/>
    <property type="evidence" value="ECO:0007669"/>
    <property type="project" value="UniProtKB-UniRule"/>
</dbReference>
<comment type="catalytic activity">
    <reaction evidence="15 17 19">
        <text>(6S)-NADHX + ADP = AMP + phosphate + NADH + H(+)</text>
        <dbReference type="Rhea" id="RHEA:32223"/>
        <dbReference type="ChEBI" id="CHEBI:15378"/>
        <dbReference type="ChEBI" id="CHEBI:43474"/>
        <dbReference type="ChEBI" id="CHEBI:57945"/>
        <dbReference type="ChEBI" id="CHEBI:64074"/>
        <dbReference type="ChEBI" id="CHEBI:456215"/>
        <dbReference type="ChEBI" id="CHEBI:456216"/>
        <dbReference type="EC" id="4.2.1.136"/>
    </reaction>
</comment>
<dbReference type="Pfam" id="PF03853">
    <property type="entry name" value="YjeF_N"/>
    <property type="match status" value="1"/>
</dbReference>
<comment type="catalytic activity">
    <reaction evidence="1 18 19">
        <text>(6R)-NADHX = (6S)-NADHX</text>
        <dbReference type="Rhea" id="RHEA:32215"/>
        <dbReference type="ChEBI" id="CHEBI:64074"/>
        <dbReference type="ChEBI" id="CHEBI:64075"/>
        <dbReference type="EC" id="5.1.99.6"/>
    </reaction>
</comment>
<dbReference type="EC" id="4.2.1.136" evidence="19"/>
<dbReference type="InterPro" id="IPR004443">
    <property type="entry name" value="YjeF_N_dom"/>
</dbReference>
<dbReference type="GO" id="GO:0046872">
    <property type="term" value="F:metal ion binding"/>
    <property type="evidence" value="ECO:0007669"/>
    <property type="project" value="UniProtKB-UniRule"/>
</dbReference>
<comment type="function">
    <text evidence="14 19">Bifunctional enzyme that catalyzes the epimerization of the S- and R-forms of NAD(P)HX and the dehydration of the S-form of NAD(P)HX at the expense of ADP, which is converted to AMP. This allows the repair of both epimers of NAD(P)HX, a damaged form of NAD(P)H that is a result of enzymatic or heat-dependent hydration.</text>
</comment>
<keyword evidence="11 18" id="KW-0413">Isomerase</keyword>
<dbReference type="PANTHER" id="PTHR12592:SF0">
    <property type="entry name" value="ATP-DEPENDENT (S)-NAD(P)H-HYDRATE DEHYDRATASE"/>
    <property type="match status" value="1"/>
</dbReference>
<keyword evidence="23" id="KW-1185">Reference proteome</keyword>
<keyword evidence="6 17" id="KW-0547">Nucleotide-binding</keyword>
<dbReference type="InterPro" id="IPR036652">
    <property type="entry name" value="YjeF_N_dom_sf"/>
</dbReference>
<comment type="similarity">
    <text evidence="4 19">In the C-terminal section; belongs to the NnrD/CARKD family.</text>
</comment>
<comment type="similarity">
    <text evidence="18">Belongs to the NnrE/AIBP family.</text>
</comment>
<comment type="catalytic activity">
    <reaction evidence="16 17 19">
        <text>(6S)-NADPHX + ADP = AMP + phosphate + NADPH + H(+)</text>
        <dbReference type="Rhea" id="RHEA:32235"/>
        <dbReference type="ChEBI" id="CHEBI:15378"/>
        <dbReference type="ChEBI" id="CHEBI:43474"/>
        <dbReference type="ChEBI" id="CHEBI:57783"/>
        <dbReference type="ChEBI" id="CHEBI:64076"/>
        <dbReference type="ChEBI" id="CHEBI:456215"/>
        <dbReference type="ChEBI" id="CHEBI:456216"/>
        <dbReference type="EC" id="4.2.1.136"/>
    </reaction>
</comment>
<evidence type="ECO:0000256" key="18">
    <source>
        <dbReference type="HAMAP-Rule" id="MF_01966"/>
    </source>
</evidence>
<evidence type="ECO:0000256" key="13">
    <source>
        <dbReference type="ARBA" id="ARBA00023268"/>
    </source>
</evidence>
<feature type="domain" description="YjeF N-terminal" evidence="21">
    <location>
        <begin position="20"/>
        <end position="203"/>
    </location>
</feature>
<dbReference type="PROSITE" id="PS51385">
    <property type="entry name" value="YJEF_N"/>
    <property type="match status" value="1"/>
</dbReference>
<evidence type="ECO:0000256" key="1">
    <source>
        <dbReference type="ARBA" id="ARBA00000013"/>
    </source>
</evidence>
<gene>
    <name evidence="17" type="primary">nnrD</name>
    <name evidence="18" type="synonym">nnrE</name>
    <name evidence="22" type="ORF">SAMN04488571_106123</name>
</gene>
<evidence type="ECO:0000256" key="6">
    <source>
        <dbReference type="ARBA" id="ARBA00022741"/>
    </source>
</evidence>
<feature type="binding site" evidence="18">
    <location>
        <position position="66"/>
    </location>
    <ligand>
        <name>K(+)</name>
        <dbReference type="ChEBI" id="CHEBI:29103"/>
    </ligand>
</feature>
<comment type="cofactor">
    <cofactor evidence="17">
        <name>Mg(2+)</name>
        <dbReference type="ChEBI" id="CHEBI:18420"/>
    </cofactor>
</comment>
<dbReference type="GO" id="GO:0005524">
    <property type="term" value="F:ATP binding"/>
    <property type="evidence" value="ECO:0007669"/>
    <property type="project" value="UniProtKB-UniRule"/>
</dbReference>
<feature type="binding site" evidence="17">
    <location>
        <position position="301"/>
    </location>
    <ligand>
        <name>(6S)-NADPHX</name>
        <dbReference type="ChEBI" id="CHEBI:64076"/>
    </ligand>
</feature>
<dbReference type="HAMAP" id="MF_01965">
    <property type="entry name" value="NADHX_dehydratase"/>
    <property type="match status" value="1"/>
</dbReference>
<evidence type="ECO:0000256" key="19">
    <source>
        <dbReference type="PIRNR" id="PIRNR017184"/>
    </source>
</evidence>
<evidence type="ECO:0000256" key="16">
    <source>
        <dbReference type="ARBA" id="ARBA00049209"/>
    </source>
</evidence>
<dbReference type="InterPro" id="IPR030677">
    <property type="entry name" value="Nnr"/>
</dbReference>
<feature type="domain" description="YjeF C-terminal" evidence="20">
    <location>
        <begin position="205"/>
        <end position="463"/>
    </location>
</feature>
<dbReference type="RefSeq" id="WP_066958778.1">
    <property type="nucleotide sequence ID" value="NZ_JBMNQR010000015.1"/>
</dbReference>
<feature type="binding site" evidence="18">
    <location>
        <position position="168"/>
    </location>
    <ligand>
        <name>(6S)-NADPHX</name>
        <dbReference type="ChEBI" id="CHEBI:64076"/>
    </ligand>
</feature>
<comment type="catalytic activity">
    <reaction evidence="2 18 19">
        <text>(6R)-NADPHX = (6S)-NADPHX</text>
        <dbReference type="Rhea" id="RHEA:32227"/>
        <dbReference type="ChEBI" id="CHEBI:64076"/>
        <dbReference type="ChEBI" id="CHEBI:64077"/>
        <dbReference type="EC" id="5.1.99.6"/>
    </reaction>
</comment>
<dbReference type="Pfam" id="PF01256">
    <property type="entry name" value="Carb_kinase"/>
    <property type="match status" value="1"/>
</dbReference>
<evidence type="ECO:0000256" key="15">
    <source>
        <dbReference type="ARBA" id="ARBA00048238"/>
    </source>
</evidence>
<feature type="binding site" evidence="17">
    <location>
        <position position="405"/>
    </location>
    <ligand>
        <name>AMP</name>
        <dbReference type="ChEBI" id="CHEBI:456215"/>
    </ligand>
</feature>
<comment type="function">
    <text evidence="17">Catalyzes the dehydration of the S-form of NAD(P)HX at the expense of ADP, which is converted to AMP. Together with NAD(P)HX epimerase, which catalyzes the epimerization of the S- and R-forms, the enzyme allows the repair of both epimers of NAD(P)HX, a damaged form of NAD(P)H that is a result of enzymatic or heat-dependent hydration.</text>
</comment>
<keyword evidence="8 17" id="KW-0521">NADP</keyword>
<dbReference type="GO" id="GO:0052855">
    <property type="term" value="F:ADP-dependent NAD(P)H-hydrate dehydratase activity"/>
    <property type="evidence" value="ECO:0007669"/>
    <property type="project" value="UniProtKB-UniRule"/>
</dbReference>
<dbReference type="OrthoDB" id="15148at2157"/>
<dbReference type="STRING" id="2200.GCA_001571405_02198"/>
<feature type="binding site" evidence="17">
    <location>
        <position position="406"/>
    </location>
    <ligand>
        <name>(6S)-NADPHX</name>
        <dbReference type="ChEBI" id="CHEBI:64076"/>
    </ligand>
</feature>
<comment type="caution">
    <text evidence="17">Lacks conserved residue(s) required for the propagation of feature annotation.</text>
</comment>
<evidence type="ECO:0000256" key="14">
    <source>
        <dbReference type="ARBA" id="ARBA00025153"/>
    </source>
</evidence>
<keyword evidence="12 17" id="KW-0456">Lyase</keyword>
<keyword evidence="13" id="KW-0511">Multifunctional enzyme</keyword>
<keyword evidence="5 18" id="KW-0479">Metal-binding</keyword>
<keyword evidence="10 17" id="KW-0520">NAD</keyword>
<evidence type="ECO:0000256" key="10">
    <source>
        <dbReference type="ARBA" id="ARBA00023027"/>
    </source>
</evidence>
<comment type="subunit">
    <text evidence="17">Homotetramer.</text>
</comment>
<evidence type="ECO:0000259" key="20">
    <source>
        <dbReference type="PROSITE" id="PS51383"/>
    </source>
</evidence>
<keyword evidence="7 17" id="KW-0067">ATP-binding</keyword>
<feature type="binding site" evidence="18">
    <location>
        <position position="171"/>
    </location>
    <ligand>
        <name>K(+)</name>
        <dbReference type="ChEBI" id="CHEBI:29103"/>
    </ligand>
</feature>
<evidence type="ECO:0000313" key="23">
    <source>
        <dbReference type="Proteomes" id="UP000326500"/>
    </source>
</evidence>
<evidence type="ECO:0000256" key="4">
    <source>
        <dbReference type="ARBA" id="ARBA00009524"/>
    </source>
</evidence>
<dbReference type="EC" id="5.1.99.6" evidence="19"/>
<dbReference type="Gene3D" id="3.40.50.10260">
    <property type="entry name" value="YjeF N-terminal domain"/>
    <property type="match status" value="1"/>
</dbReference>
<protein>
    <recommendedName>
        <fullName evidence="19">Bifunctional NAD(P)H-hydrate repair enzyme</fullName>
    </recommendedName>
    <alternativeName>
        <fullName evidence="19">Nicotinamide nucleotide repair protein</fullName>
    </alternativeName>
    <domain>
        <recommendedName>
            <fullName evidence="19">ADP-dependent (S)-NAD(P)H-hydrate dehydratase</fullName>
            <ecNumber evidence="19">4.2.1.136</ecNumber>
        </recommendedName>
        <alternativeName>
            <fullName evidence="19">ADP-dependent NAD(P)HX dehydratase</fullName>
        </alternativeName>
    </domain>
    <domain>
        <recommendedName>
            <fullName evidence="19">NAD(P)H-hydrate epimerase</fullName>
            <ecNumber evidence="19">5.1.99.6</ecNumber>
        </recommendedName>
    </domain>
</protein>
<dbReference type="NCBIfam" id="TIGR00197">
    <property type="entry name" value="yjeF_nterm"/>
    <property type="match status" value="1"/>
</dbReference>